<protein>
    <submittedName>
        <fullName evidence="4">TonB-dependent receptor plug domain-containing protein</fullName>
    </submittedName>
</protein>
<evidence type="ECO:0000313" key="5">
    <source>
        <dbReference type="Proteomes" id="UP001196136"/>
    </source>
</evidence>
<gene>
    <name evidence="4" type="ORF">K1F36_18615</name>
</gene>
<sequence length="805" mass="90180">MKKIDFPFFVFILIITTAAVSAQTLVFKTNRKWNEPLINFQENFKDSLTLWPERVILQIANTHVNPNEPIFFKAYLASGKQLKRYTKSGVLIIEVLEDNGILLKRQFHKVNAGIVHGQIEPLENIEAGRYTVKAYTRWSKNYGPDFAAWKKIQIGVVTGIEEQKNKTSGISIIPEGGVLLNGLENRVVIKIPSNQVQKTRSKGKIIDEKKIEIAEISFYSSGLGSTTFRPKKGKTYKLELEDGTLTPIPNAKEEGFLVRVNNLEANTTKIQITASEGVVDSDVKLIGISGGLKYFEKRLDFSKTRILDVKLSKLNFPSGIFTLKLVDSLGSVLAIRPIWIDGERLNIDINPINKNMKTYKIKVTNYNDSPVKSQLAISVNRYQPDITKNWNQNIYERTSLFTFGESFEKNKISSYRKDTFLKDLSLLSCIDDIEISSSEKDITAKALFSLQKGLEIIGYAYDLNNTLLSNSKIQVVVTNENDVWIGEVKTDAQGLLKLENIQISGNATLIARTEGEDVKSRLVKIIPINDKDKKTNTLIPYVIKNPVRQDNRQNIIFENFDIDSTGKTIVLDEVEVVEKNNKKKKYTPSVYGIEVPPQRVKYQDFEKPKSLIQLLSEFSGVVITGAETLNPSLRVVSASGPVLWVLDGFPLSQRGGGTTIDSGLGNRNETQNSLTDIMALANPRDIERIELLTGPDAAIYGTRGSGGVFVIYTRTGSELDSFSRKEGEMAFEGYTVPLNFSEYKERLSKRREQNTNLLYWNPKLETDEKGEAIITVPELLNNSVIKIKASAISSDGEIGSTSIIN</sequence>
<dbReference type="Gene3D" id="2.170.130.10">
    <property type="entry name" value="TonB-dependent receptor, plug domain"/>
    <property type="match status" value="1"/>
</dbReference>
<evidence type="ECO:0000259" key="3">
    <source>
        <dbReference type="Pfam" id="PF07715"/>
    </source>
</evidence>
<dbReference type="InterPro" id="IPR037066">
    <property type="entry name" value="Plug_dom_sf"/>
</dbReference>
<keyword evidence="1" id="KW-0732">Signal</keyword>
<keyword evidence="2" id="KW-0998">Cell outer membrane</keyword>
<evidence type="ECO:0000256" key="2">
    <source>
        <dbReference type="PROSITE-ProRule" id="PRU01360"/>
    </source>
</evidence>
<name>A0ABS7EW44_9FLAO</name>
<evidence type="ECO:0000313" key="4">
    <source>
        <dbReference type="EMBL" id="MBW8201840.1"/>
    </source>
</evidence>
<dbReference type="RefSeq" id="WP_220115129.1">
    <property type="nucleotide sequence ID" value="NZ_JAHZSV010000050.1"/>
</dbReference>
<keyword evidence="2" id="KW-0813">Transport</keyword>
<accession>A0ABS7EW44</accession>
<reference evidence="4 5" key="1">
    <citation type="submission" date="2021-08" db="EMBL/GenBank/DDBJ databases">
        <title>Muricauda profundi sp. nov., a marine bacterium isolated from deep seawater of the Mariana Trench.</title>
        <authorList>
            <person name="Wei Y."/>
        </authorList>
    </citation>
    <scope>NUCLEOTIDE SEQUENCE [LARGE SCALE GENOMIC DNA]</scope>
    <source>
        <strain evidence="4 5">W52</strain>
    </source>
</reference>
<dbReference type="Pfam" id="PF07715">
    <property type="entry name" value="Plug"/>
    <property type="match status" value="1"/>
</dbReference>
<keyword evidence="2" id="KW-0472">Membrane</keyword>
<dbReference type="InterPro" id="IPR039426">
    <property type="entry name" value="TonB-dep_rcpt-like"/>
</dbReference>
<keyword evidence="2" id="KW-0812">Transmembrane</keyword>
<comment type="caution">
    <text evidence="4">The sequence shown here is derived from an EMBL/GenBank/DDBJ whole genome shotgun (WGS) entry which is preliminary data.</text>
</comment>
<dbReference type="EMBL" id="JAHZSV010000050">
    <property type="protein sequence ID" value="MBW8201840.1"/>
    <property type="molecule type" value="Genomic_DNA"/>
</dbReference>
<keyword evidence="2" id="KW-1134">Transmembrane beta strand</keyword>
<evidence type="ECO:0000256" key="1">
    <source>
        <dbReference type="ARBA" id="ARBA00022729"/>
    </source>
</evidence>
<keyword evidence="5" id="KW-1185">Reference proteome</keyword>
<dbReference type="PANTHER" id="PTHR30069:SF29">
    <property type="entry name" value="HEMOGLOBIN AND HEMOGLOBIN-HAPTOGLOBIN-BINDING PROTEIN 1-RELATED"/>
    <property type="match status" value="1"/>
</dbReference>
<feature type="domain" description="TonB-dependent receptor plug" evidence="3">
    <location>
        <begin position="607"/>
        <end position="708"/>
    </location>
</feature>
<dbReference type="PROSITE" id="PS52016">
    <property type="entry name" value="TONB_DEPENDENT_REC_3"/>
    <property type="match status" value="1"/>
</dbReference>
<comment type="similarity">
    <text evidence="2">Belongs to the TonB-dependent receptor family.</text>
</comment>
<dbReference type="Proteomes" id="UP001196136">
    <property type="component" value="Unassembled WGS sequence"/>
</dbReference>
<dbReference type="InterPro" id="IPR012910">
    <property type="entry name" value="Plug_dom"/>
</dbReference>
<organism evidence="4 5">
    <name type="scientific">Flagellimonas abyssi</name>
    <dbReference type="NCBI Taxonomy" id="2864871"/>
    <lineage>
        <taxon>Bacteria</taxon>
        <taxon>Pseudomonadati</taxon>
        <taxon>Bacteroidota</taxon>
        <taxon>Flavobacteriia</taxon>
        <taxon>Flavobacteriales</taxon>
        <taxon>Flavobacteriaceae</taxon>
        <taxon>Flagellimonas</taxon>
    </lineage>
</organism>
<comment type="subcellular location">
    <subcellularLocation>
        <location evidence="2">Cell outer membrane</location>
        <topology evidence="2">Multi-pass membrane protein</topology>
    </subcellularLocation>
</comment>
<proteinExistence type="inferred from homology"/>
<dbReference type="SUPFAM" id="SSF56935">
    <property type="entry name" value="Porins"/>
    <property type="match status" value="1"/>
</dbReference>
<keyword evidence="4" id="KW-0675">Receptor</keyword>
<dbReference type="PANTHER" id="PTHR30069">
    <property type="entry name" value="TONB-DEPENDENT OUTER MEMBRANE RECEPTOR"/>
    <property type="match status" value="1"/>
</dbReference>